<dbReference type="EMBL" id="PYAW01000006">
    <property type="protein sequence ID" value="PSL44365.1"/>
    <property type="molecule type" value="Genomic_DNA"/>
</dbReference>
<comment type="caution">
    <text evidence="1">The sequence shown here is derived from an EMBL/GenBank/DDBJ whole genome shotgun (WGS) entry which is preliminary data.</text>
</comment>
<name>A0A2P8HDQ5_CHINA</name>
<sequence>METTHRDYSTISPSAKSLLLLKGLTNIPFAREAAALMLSPEQYHPDFSNKEVPFWARVVHFENRYWSINQLLTELPIKNILELSSGFSFRGLETIKQDGYHYIDTDLPELMTTKQDFIVPLQDKTLHTTSILELLPLNALDETAFTAVVDRFPEGEIVIVNEGLLMYLDDAEKEKLCRIIHKILQLRGGYWITADIYIKRKEVRDSAVKDEQWKEFYAQHQIHEKMFDSFEAATAFFTKAGFVIDKEAAADPSRLSALTHLTANATEAQLLKMRQMGKIRATWRLKVGA</sequence>
<evidence type="ECO:0000313" key="1">
    <source>
        <dbReference type="EMBL" id="PSL44365.1"/>
    </source>
</evidence>
<dbReference type="RefSeq" id="WP_106530642.1">
    <property type="nucleotide sequence ID" value="NZ_PYAW01000006.1"/>
</dbReference>
<evidence type="ECO:0008006" key="3">
    <source>
        <dbReference type="Google" id="ProtNLM"/>
    </source>
</evidence>
<dbReference type="Gene3D" id="3.40.50.150">
    <property type="entry name" value="Vaccinia Virus protein VP39"/>
    <property type="match status" value="1"/>
</dbReference>
<evidence type="ECO:0000313" key="2">
    <source>
        <dbReference type="Proteomes" id="UP000240971"/>
    </source>
</evidence>
<keyword evidence="2" id="KW-1185">Reference proteome</keyword>
<dbReference type="InterPro" id="IPR029063">
    <property type="entry name" value="SAM-dependent_MTases_sf"/>
</dbReference>
<dbReference type="AlphaFoldDB" id="A0A2P8HDQ5"/>
<dbReference type="Proteomes" id="UP000240971">
    <property type="component" value="Unassembled WGS sequence"/>
</dbReference>
<protein>
    <recommendedName>
        <fullName evidence="3">Leucine carboxyl methyltransferase</fullName>
    </recommendedName>
</protein>
<gene>
    <name evidence="1" type="ORF">CLV51_106231</name>
</gene>
<proteinExistence type="predicted"/>
<dbReference type="SUPFAM" id="SSF53335">
    <property type="entry name" value="S-adenosyl-L-methionine-dependent methyltransferases"/>
    <property type="match status" value="1"/>
</dbReference>
<reference evidence="1 2" key="1">
    <citation type="submission" date="2018-03" db="EMBL/GenBank/DDBJ databases">
        <title>Genomic Encyclopedia of Archaeal and Bacterial Type Strains, Phase II (KMG-II): from individual species to whole genera.</title>
        <authorList>
            <person name="Goeker M."/>
        </authorList>
    </citation>
    <scope>NUCLEOTIDE SEQUENCE [LARGE SCALE GENOMIC DNA]</scope>
    <source>
        <strain evidence="1 2">DSM 24859</strain>
    </source>
</reference>
<accession>A0A2P8HDQ5</accession>
<dbReference type="OrthoDB" id="1442552at2"/>
<organism evidence="1 2">
    <name type="scientific">Chitinophaga niastensis</name>
    <dbReference type="NCBI Taxonomy" id="536980"/>
    <lineage>
        <taxon>Bacteria</taxon>
        <taxon>Pseudomonadati</taxon>
        <taxon>Bacteroidota</taxon>
        <taxon>Chitinophagia</taxon>
        <taxon>Chitinophagales</taxon>
        <taxon>Chitinophagaceae</taxon>
        <taxon>Chitinophaga</taxon>
    </lineage>
</organism>